<dbReference type="EMBL" id="CP047591">
    <property type="protein sequence ID" value="QHI73554.1"/>
    <property type="molecule type" value="Genomic_DNA"/>
</dbReference>
<accession>A0A6P1MLK2</accession>
<organism evidence="2 3">
    <name type="scientific">Aminipila terrae</name>
    <dbReference type="NCBI Taxonomy" id="2697030"/>
    <lineage>
        <taxon>Bacteria</taxon>
        <taxon>Bacillati</taxon>
        <taxon>Bacillota</taxon>
        <taxon>Clostridia</taxon>
        <taxon>Peptostreptococcales</taxon>
        <taxon>Anaerovoracaceae</taxon>
        <taxon>Aminipila</taxon>
    </lineage>
</organism>
<protein>
    <submittedName>
        <fullName evidence="2">Uncharacterized protein</fullName>
    </submittedName>
</protein>
<proteinExistence type="predicted"/>
<gene>
    <name evidence="2" type="ORF">Ami3637_15270</name>
</gene>
<sequence length="277" mass="28991">MKLKSIAKRLSVLTMVGIVALAGAGNAFAADRSNCTQKNMGHENKMANFQNMSDACKSAIDTLVQKGTITQEQADAITASMPAKDGKTAFSGEKRGPFTKLVTDGTITQEQADAIMEAMKTAKDTDKTKTDILSTLVTAGTITQAQADAITASMPTRDSKTAFSGEKRGPFTKLVTEGTITQAQADAIMEAMKAAKDTDKTKTDVLSALITAGTITQAQADAITAGMPTKGDKTVATGEKHSPYSKLVADGTITQAQADALWDAVKTALDTAKNSEQ</sequence>
<dbReference type="KEGG" id="amic:Ami3637_15270"/>
<evidence type="ECO:0000313" key="3">
    <source>
        <dbReference type="Proteomes" id="UP000463883"/>
    </source>
</evidence>
<feature type="chain" id="PRO_5026862245" evidence="1">
    <location>
        <begin position="30"/>
        <end position="277"/>
    </location>
</feature>
<dbReference type="AlphaFoldDB" id="A0A6P1MLK2"/>
<reference evidence="2 3" key="1">
    <citation type="submission" date="2020-01" db="EMBL/GenBank/DDBJ databases">
        <title>Genomic analysis of Aminipila sp. CBA3637.</title>
        <authorList>
            <person name="Kim Y.B."/>
            <person name="Roh S.W."/>
        </authorList>
    </citation>
    <scope>NUCLEOTIDE SEQUENCE [LARGE SCALE GENOMIC DNA]</scope>
    <source>
        <strain evidence="2 3">CBA3637</strain>
    </source>
</reference>
<keyword evidence="1" id="KW-0732">Signal</keyword>
<name>A0A6P1MLK2_9FIRM</name>
<dbReference type="Proteomes" id="UP000463883">
    <property type="component" value="Chromosome"/>
</dbReference>
<keyword evidence="3" id="KW-1185">Reference proteome</keyword>
<feature type="signal peptide" evidence="1">
    <location>
        <begin position="1"/>
        <end position="29"/>
    </location>
</feature>
<evidence type="ECO:0000256" key="1">
    <source>
        <dbReference type="SAM" id="SignalP"/>
    </source>
</evidence>
<dbReference type="RefSeq" id="WP_162363319.1">
    <property type="nucleotide sequence ID" value="NZ_CP047591.1"/>
</dbReference>
<evidence type="ECO:0000313" key="2">
    <source>
        <dbReference type="EMBL" id="QHI73554.1"/>
    </source>
</evidence>